<evidence type="ECO:0000313" key="1">
    <source>
        <dbReference type="EMBL" id="RDX39619.1"/>
    </source>
</evidence>
<proteinExistence type="predicted"/>
<dbReference type="Proteomes" id="UP000256964">
    <property type="component" value="Unassembled WGS sequence"/>
</dbReference>
<evidence type="ECO:0000313" key="2">
    <source>
        <dbReference type="Proteomes" id="UP000256964"/>
    </source>
</evidence>
<protein>
    <submittedName>
        <fullName evidence="1">Uncharacterized protein</fullName>
    </submittedName>
</protein>
<keyword evidence="2" id="KW-1185">Reference proteome</keyword>
<dbReference type="OrthoDB" id="412006at2759"/>
<accession>A0A371CH56</accession>
<gene>
    <name evidence="1" type="ORF">OH76DRAFT_1367327</name>
</gene>
<dbReference type="EMBL" id="KZ857712">
    <property type="protein sequence ID" value="RDX39619.1"/>
    <property type="molecule type" value="Genomic_DNA"/>
</dbReference>
<dbReference type="STRING" id="139420.A0A371CH56"/>
<organism evidence="1 2">
    <name type="scientific">Lentinus brumalis</name>
    <dbReference type="NCBI Taxonomy" id="2498619"/>
    <lineage>
        <taxon>Eukaryota</taxon>
        <taxon>Fungi</taxon>
        <taxon>Dikarya</taxon>
        <taxon>Basidiomycota</taxon>
        <taxon>Agaricomycotina</taxon>
        <taxon>Agaricomycetes</taxon>
        <taxon>Polyporales</taxon>
        <taxon>Polyporaceae</taxon>
        <taxon>Lentinus</taxon>
    </lineage>
</organism>
<feature type="non-terminal residue" evidence="1">
    <location>
        <position position="88"/>
    </location>
</feature>
<name>A0A371CH56_9APHY</name>
<reference evidence="1 2" key="1">
    <citation type="journal article" date="2018" name="Biotechnol. Biofuels">
        <title>Integrative visual omics of the white-rot fungus Polyporus brumalis exposes the biotechnological potential of its oxidative enzymes for delignifying raw plant biomass.</title>
        <authorList>
            <person name="Miyauchi S."/>
            <person name="Rancon A."/>
            <person name="Drula E."/>
            <person name="Hage H."/>
            <person name="Chaduli D."/>
            <person name="Favel A."/>
            <person name="Grisel S."/>
            <person name="Henrissat B."/>
            <person name="Herpoel-Gimbert I."/>
            <person name="Ruiz-Duenas F.J."/>
            <person name="Chevret D."/>
            <person name="Hainaut M."/>
            <person name="Lin J."/>
            <person name="Wang M."/>
            <person name="Pangilinan J."/>
            <person name="Lipzen A."/>
            <person name="Lesage-Meessen L."/>
            <person name="Navarro D."/>
            <person name="Riley R."/>
            <person name="Grigoriev I.V."/>
            <person name="Zhou S."/>
            <person name="Raouche S."/>
            <person name="Rosso M.N."/>
        </authorList>
    </citation>
    <scope>NUCLEOTIDE SEQUENCE [LARGE SCALE GENOMIC DNA]</scope>
    <source>
        <strain evidence="1 2">BRFM 1820</strain>
    </source>
</reference>
<sequence length="88" mass="9867">MSWVGPRAMPMYRSLVHNGAPLRSLSDLWQALDETFHVAAERPVDTSILDELLTLPERECPPISSTEVTDAIRDVSASSTPGWDHLHW</sequence>
<dbReference type="AlphaFoldDB" id="A0A371CH56"/>